<feature type="region of interest" description="Disordered" evidence="1">
    <location>
        <begin position="91"/>
        <end position="132"/>
    </location>
</feature>
<dbReference type="EMBL" id="KV417572">
    <property type="protein sequence ID" value="KZP18460.1"/>
    <property type="molecule type" value="Genomic_DNA"/>
</dbReference>
<accession>A0A166H445</accession>
<feature type="compositionally biased region" description="Basic and acidic residues" evidence="1">
    <location>
        <begin position="105"/>
        <end position="127"/>
    </location>
</feature>
<dbReference type="AlphaFoldDB" id="A0A166H445"/>
<protein>
    <submittedName>
        <fullName evidence="2">Uncharacterized protein</fullName>
    </submittedName>
</protein>
<feature type="region of interest" description="Disordered" evidence="1">
    <location>
        <begin position="22"/>
        <end position="42"/>
    </location>
</feature>
<sequence length="168" mass="18444">MRLALVEEMCMEATPRIFRVTQQSRTRRPSPALPTPTESPHHARLSFAEVRAVAKREHSSYYHLSEAILSGPLCSCSCRLRKESHCTMGRVSGAPSHGSQSGAPHCDRGAQDDAGARAARGADEVLERGQVGRGEKRMHYKVEPFGSTSYQVCSPNSVSTLRVWVDGH</sequence>
<evidence type="ECO:0000256" key="1">
    <source>
        <dbReference type="SAM" id="MobiDB-lite"/>
    </source>
</evidence>
<evidence type="ECO:0000313" key="2">
    <source>
        <dbReference type="EMBL" id="KZP18460.1"/>
    </source>
</evidence>
<dbReference type="Proteomes" id="UP000076532">
    <property type="component" value="Unassembled WGS sequence"/>
</dbReference>
<proteinExistence type="predicted"/>
<reference evidence="2 3" key="1">
    <citation type="journal article" date="2016" name="Mol. Biol. Evol.">
        <title>Comparative Genomics of Early-Diverging Mushroom-Forming Fungi Provides Insights into the Origins of Lignocellulose Decay Capabilities.</title>
        <authorList>
            <person name="Nagy L.G."/>
            <person name="Riley R."/>
            <person name="Tritt A."/>
            <person name="Adam C."/>
            <person name="Daum C."/>
            <person name="Floudas D."/>
            <person name="Sun H."/>
            <person name="Yadav J.S."/>
            <person name="Pangilinan J."/>
            <person name="Larsson K.H."/>
            <person name="Matsuura K."/>
            <person name="Barry K."/>
            <person name="Labutti K."/>
            <person name="Kuo R."/>
            <person name="Ohm R.A."/>
            <person name="Bhattacharya S.S."/>
            <person name="Shirouzu T."/>
            <person name="Yoshinaga Y."/>
            <person name="Martin F.M."/>
            <person name="Grigoriev I.V."/>
            <person name="Hibbett D.S."/>
        </authorList>
    </citation>
    <scope>NUCLEOTIDE SEQUENCE [LARGE SCALE GENOMIC DNA]</scope>
    <source>
        <strain evidence="2 3">CBS 109695</strain>
    </source>
</reference>
<name>A0A166H445_9AGAM</name>
<keyword evidence="3" id="KW-1185">Reference proteome</keyword>
<evidence type="ECO:0000313" key="3">
    <source>
        <dbReference type="Proteomes" id="UP000076532"/>
    </source>
</evidence>
<gene>
    <name evidence="2" type="ORF">FIBSPDRAFT_591902</name>
</gene>
<organism evidence="2 3">
    <name type="scientific">Athelia psychrophila</name>
    <dbReference type="NCBI Taxonomy" id="1759441"/>
    <lineage>
        <taxon>Eukaryota</taxon>
        <taxon>Fungi</taxon>
        <taxon>Dikarya</taxon>
        <taxon>Basidiomycota</taxon>
        <taxon>Agaricomycotina</taxon>
        <taxon>Agaricomycetes</taxon>
        <taxon>Agaricomycetidae</taxon>
        <taxon>Atheliales</taxon>
        <taxon>Atheliaceae</taxon>
        <taxon>Athelia</taxon>
    </lineage>
</organism>